<feature type="transmembrane region" description="Helical" evidence="10">
    <location>
        <begin position="510"/>
        <end position="535"/>
    </location>
</feature>
<name>A0A8X7NCV9_9BASI</name>
<protein>
    <recommendedName>
        <fullName evidence="10">Palmitoyltransferase</fullName>
        <ecNumber evidence="10">2.3.1.225</ecNumber>
    </recommendedName>
</protein>
<feature type="transmembrane region" description="Helical" evidence="10">
    <location>
        <begin position="465"/>
        <end position="489"/>
    </location>
</feature>
<evidence type="ECO:0000256" key="1">
    <source>
        <dbReference type="ARBA" id="ARBA00004141"/>
    </source>
</evidence>
<dbReference type="EC" id="2.3.1.225" evidence="10"/>
<keyword evidence="3 10" id="KW-0812">Transmembrane</keyword>
<accession>A0A8X7NCV9</accession>
<keyword evidence="6" id="KW-0564">Palmitate</keyword>
<comment type="similarity">
    <text evidence="10">Belongs to the DHHC palmitoyltransferase family.</text>
</comment>
<evidence type="ECO:0000259" key="12">
    <source>
        <dbReference type="Pfam" id="PF01529"/>
    </source>
</evidence>
<feature type="compositionally biased region" description="Basic and acidic residues" evidence="11">
    <location>
        <begin position="792"/>
        <end position="802"/>
    </location>
</feature>
<feature type="transmembrane region" description="Helical" evidence="10">
    <location>
        <begin position="121"/>
        <end position="139"/>
    </location>
</feature>
<comment type="catalytic activity">
    <reaction evidence="9 10">
        <text>L-cysteinyl-[protein] + hexadecanoyl-CoA = S-hexadecanoyl-L-cysteinyl-[protein] + CoA</text>
        <dbReference type="Rhea" id="RHEA:36683"/>
        <dbReference type="Rhea" id="RHEA-COMP:10131"/>
        <dbReference type="Rhea" id="RHEA-COMP:11032"/>
        <dbReference type="ChEBI" id="CHEBI:29950"/>
        <dbReference type="ChEBI" id="CHEBI:57287"/>
        <dbReference type="ChEBI" id="CHEBI:57379"/>
        <dbReference type="ChEBI" id="CHEBI:74151"/>
        <dbReference type="EC" id="2.3.1.225"/>
    </reaction>
</comment>
<dbReference type="GO" id="GO:0019706">
    <property type="term" value="F:protein-cysteine S-palmitoyltransferase activity"/>
    <property type="evidence" value="ECO:0007669"/>
    <property type="project" value="UniProtKB-EC"/>
</dbReference>
<evidence type="ECO:0000256" key="2">
    <source>
        <dbReference type="ARBA" id="ARBA00022679"/>
    </source>
</evidence>
<dbReference type="Proteomes" id="UP000078113">
    <property type="component" value="Unassembled WGS sequence"/>
</dbReference>
<proteinExistence type="inferred from homology"/>
<feature type="region of interest" description="Disordered" evidence="11">
    <location>
        <begin position="154"/>
        <end position="347"/>
    </location>
</feature>
<evidence type="ECO:0000256" key="10">
    <source>
        <dbReference type="RuleBase" id="RU079119"/>
    </source>
</evidence>
<gene>
    <name evidence="13" type="ORF">A4X09_0g919</name>
</gene>
<reference evidence="13" key="1">
    <citation type="submission" date="2016-04" db="EMBL/GenBank/DDBJ databases">
        <authorList>
            <person name="Nguyen H.D."/>
            <person name="Samba Siva P."/>
            <person name="Cullis J."/>
            <person name="Levesque C.A."/>
            <person name="Hambleton S."/>
        </authorList>
    </citation>
    <scope>NUCLEOTIDE SEQUENCE</scope>
    <source>
        <strain evidence="13">DAOMC 236422</strain>
    </source>
</reference>
<organism evidence="13 14">
    <name type="scientific">Tilletia walkeri</name>
    <dbReference type="NCBI Taxonomy" id="117179"/>
    <lineage>
        <taxon>Eukaryota</taxon>
        <taxon>Fungi</taxon>
        <taxon>Dikarya</taxon>
        <taxon>Basidiomycota</taxon>
        <taxon>Ustilaginomycotina</taxon>
        <taxon>Exobasidiomycetes</taxon>
        <taxon>Tilletiales</taxon>
        <taxon>Tilletiaceae</taxon>
        <taxon>Tilletia</taxon>
    </lineage>
</organism>
<reference evidence="13" key="2">
    <citation type="journal article" date="2019" name="IMA Fungus">
        <title>Genome sequencing and comparison of five Tilletia species to identify candidate genes for the detection of regulated species infecting wheat.</title>
        <authorList>
            <person name="Nguyen H.D.T."/>
            <person name="Sultana T."/>
            <person name="Kesanakurti P."/>
            <person name="Hambleton S."/>
        </authorList>
    </citation>
    <scope>NUCLEOTIDE SEQUENCE</scope>
    <source>
        <strain evidence="13">DAOMC 236422</strain>
    </source>
</reference>
<evidence type="ECO:0000313" key="14">
    <source>
        <dbReference type="Proteomes" id="UP000078113"/>
    </source>
</evidence>
<evidence type="ECO:0000256" key="7">
    <source>
        <dbReference type="ARBA" id="ARBA00023288"/>
    </source>
</evidence>
<comment type="caution">
    <text evidence="13">The sequence shown here is derived from an EMBL/GenBank/DDBJ whole genome shotgun (WGS) entry which is preliminary data.</text>
</comment>
<evidence type="ECO:0000313" key="13">
    <source>
        <dbReference type="EMBL" id="KAE8271417.1"/>
    </source>
</evidence>
<evidence type="ECO:0000256" key="4">
    <source>
        <dbReference type="ARBA" id="ARBA00022989"/>
    </source>
</evidence>
<evidence type="ECO:0000256" key="5">
    <source>
        <dbReference type="ARBA" id="ARBA00023136"/>
    </source>
</evidence>
<keyword evidence="7" id="KW-0449">Lipoprotein</keyword>
<evidence type="ECO:0000256" key="6">
    <source>
        <dbReference type="ARBA" id="ARBA00023139"/>
    </source>
</evidence>
<dbReference type="Pfam" id="PF01529">
    <property type="entry name" value="DHHC"/>
    <property type="match status" value="1"/>
</dbReference>
<evidence type="ECO:0000256" key="3">
    <source>
        <dbReference type="ARBA" id="ARBA00022692"/>
    </source>
</evidence>
<keyword evidence="5 10" id="KW-0472">Membrane</keyword>
<dbReference type="InterPro" id="IPR001594">
    <property type="entry name" value="Palmitoyltrfase_DHHC"/>
</dbReference>
<dbReference type="GO" id="GO:0016020">
    <property type="term" value="C:membrane"/>
    <property type="evidence" value="ECO:0007669"/>
    <property type="project" value="UniProtKB-SubCell"/>
</dbReference>
<feature type="transmembrane region" description="Helical" evidence="10">
    <location>
        <begin position="81"/>
        <end position="100"/>
    </location>
</feature>
<comment type="subcellular location">
    <subcellularLocation>
        <location evidence="1">Membrane</location>
        <topology evidence="1">Multi-pass membrane protein</topology>
    </subcellularLocation>
</comment>
<evidence type="ECO:0000256" key="9">
    <source>
        <dbReference type="ARBA" id="ARBA00048048"/>
    </source>
</evidence>
<dbReference type="InterPro" id="IPR039859">
    <property type="entry name" value="PFA4/ZDH16/20/ERF2-like"/>
</dbReference>
<comment type="domain">
    <text evidence="10">The DHHC domain is required for palmitoyltransferase activity.</text>
</comment>
<dbReference type="PANTHER" id="PTHR12246">
    <property type="entry name" value="PALMITOYLTRANSFERASE ZDHHC16"/>
    <property type="match status" value="1"/>
</dbReference>
<evidence type="ECO:0000256" key="8">
    <source>
        <dbReference type="ARBA" id="ARBA00023315"/>
    </source>
</evidence>
<sequence length="802" mass="88689">MSVRSAQADLEAPPTASQQPQQDAQEAASKKPRPDPPQCVKGLQRCAARLDEWERKQASLAREREHVVSPPDKPEPFVNRYVTVPIVAIILTWVAIVYLWRIIYPALAGRSNSLATKEQGIGLCVGFCVLWSMTIWSWIKAVLTPPGYAKDFLPQCDPPPPPQNHPAFDPTRSEQEPILYDGPIERPTDSLGAEASGVQSNLPKGSEEDAPAPPGILSAALPIASARKESHEQPVLSTSARSGAGTDTTAVSRSGGAYLGKSPHESMFDKDGIQEPMPHGVPSFSSPQPSRRTRSASIASSVTGLPPSPKPDTDIPLSMAEGEGTDGKPVGQHTMSPQFPRESDDSYTMPGGLPPNAREYDWERHEPPHMSLQDAVNLGPPSDRQAAFPTPASGPSNFLPIPQRYPTVVPLLAPVEDATWRYCHWCKVVKPPRAHHCKKCGACVLKMDHHCPWVGGCVGALNYRFFLIFVMWVCALEIFVLVSNAVLFARGMKRRGVNVPSEMRWGIDGFMISLFPICAIFGIFTLTLLSVHLYLLAKNLSTIEQLSWSSRSSGEDAVLDGWMRQPLETRRKALDDFDRAGGWIVLVRSRNRSRQNKASLLPAPATTSSEEERKEVAKLKKKAEDMLLMKSDYVSCGLFLPHKAFLRETFLDGGPWGDDRTEGNPWWLGGRAEHGPQWEKLMQLYEERDAAVGTTRRAEEGNARRTGELCSKEGGSRDRDGSAGREKEISRLQRRIRGRPNVLGVQVGAALENARQVFGDRPWEWFLPVGKAAHDGLSYPLNPRFRPNGARRPREQWPEPLQ</sequence>
<keyword evidence="14" id="KW-1185">Reference proteome</keyword>
<feature type="region of interest" description="Disordered" evidence="11">
    <location>
        <begin position="781"/>
        <end position="802"/>
    </location>
</feature>
<feature type="region of interest" description="Disordered" evidence="11">
    <location>
        <begin position="1"/>
        <end position="40"/>
    </location>
</feature>
<dbReference type="EMBL" id="LWDG02000019">
    <property type="protein sequence ID" value="KAE8271417.1"/>
    <property type="molecule type" value="Genomic_DNA"/>
</dbReference>
<feature type="compositionally biased region" description="Polar residues" evidence="11">
    <location>
        <begin position="15"/>
        <end position="24"/>
    </location>
</feature>
<dbReference type="PROSITE" id="PS50216">
    <property type="entry name" value="DHHC"/>
    <property type="match status" value="1"/>
</dbReference>
<feature type="compositionally biased region" description="Polar residues" evidence="11">
    <location>
        <begin position="235"/>
        <end position="252"/>
    </location>
</feature>
<keyword evidence="2 10" id="KW-0808">Transferase</keyword>
<feature type="compositionally biased region" description="Basic and acidic residues" evidence="11">
    <location>
        <begin position="262"/>
        <end position="273"/>
    </location>
</feature>
<dbReference type="AlphaFoldDB" id="A0A8X7NCV9"/>
<keyword evidence="4 10" id="KW-1133">Transmembrane helix</keyword>
<feature type="domain" description="Palmitoyltransferase DHHC" evidence="12">
    <location>
        <begin position="420"/>
        <end position="548"/>
    </location>
</feature>
<evidence type="ECO:0000256" key="11">
    <source>
        <dbReference type="SAM" id="MobiDB-lite"/>
    </source>
</evidence>
<feature type="region of interest" description="Disordered" evidence="11">
    <location>
        <begin position="693"/>
        <end position="727"/>
    </location>
</feature>
<keyword evidence="8 10" id="KW-0012">Acyltransferase</keyword>